<evidence type="ECO:0000259" key="6">
    <source>
        <dbReference type="Pfam" id="PF02631"/>
    </source>
</evidence>
<dbReference type="HAMAP" id="MF_01114">
    <property type="entry name" value="RecX"/>
    <property type="match status" value="1"/>
</dbReference>
<dbReference type="Pfam" id="PF21982">
    <property type="entry name" value="RecX_HTH1"/>
    <property type="match status" value="1"/>
</dbReference>
<dbReference type="GO" id="GO:0006282">
    <property type="term" value="P:regulation of DNA repair"/>
    <property type="evidence" value="ECO:0007669"/>
    <property type="project" value="UniProtKB-UniRule"/>
</dbReference>
<feature type="domain" description="RecX third three-helical" evidence="7">
    <location>
        <begin position="216"/>
        <end position="258"/>
    </location>
</feature>
<evidence type="ECO:0000256" key="4">
    <source>
        <dbReference type="ARBA" id="ARBA00022490"/>
    </source>
</evidence>
<accession>A0A9C7GCA9</accession>
<comment type="subcellular location">
    <subcellularLocation>
        <location evidence="1 5">Cytoplasm</location>
    </subcellularLocation>
</comment>
<dbReference type="InterPro" id="IPR053925">
    <property type="entry name" value="RecX_HTH_3rd"/>
</dbReference>
<comment type="similarity">
    <text evidence="2 5">Belongs to the RecX family.</text>
</comment>
<dbReference type="InterPro" id="IPR036388">
    <property type="entry name" value="WH-like_DNA-bd_sf"/>
</dbReference>
<dbReference type="PANTHER" id="PTHR33602:SF1">
    <property type="entry name" value="REGULATORY PROTEIN RECX FAMILY PROTEIN"/>
    <property type="match status" value="1"/>
</dbReference>
<dbReference type="AlphaFoldDB" id="A0A9C7GCA9"/>
<proteinExistence type="inferred from homology"/>
<evidence type="ECO:0000313" key="10">
    <source>
        <dbReference type="Proteomes" id="UP000789845"/>
    </source>
</evidence>
<evidence type="ECO:0000259" key="8">
    <source>
        <dbReference type="Pfam" id="PF21982"/>
    </source>
</evidence>
<dbReference type="Pfam" id="PF21981">
    <property type="entry name" value="RecX_HTH3"/>
    <property type="match status" value="2"/>
</dbReference>
<feature type="domain" description="RecX second three-helical" evidence="6">
    <location>
        <begin position="111"/>
        <end position="149"/>
    </location>
</feature>
<dbReference type="InterPro" id="IPR053924">
    <property type="entry name" value="RecX_HTH_2nd"/>
</dbReference>
<evidence type="ECO:0000313" key="9">
    <source>
        <dbReference type="EMBL" id="CAG9609981.1"/>
    </source>
</evidence>
<evidence type="ECO:0000256" key="5">
    <source>
        <dbReference type="HAMAP-Rule" id="MF_01114"/>
    </source>
</evidence>
<dbReference type="GO" id="GO:0005737">
    <property type="term" value="C:cytoplasm"/>
    <property type="evidence" value="ECO:0007669"/>
    <property type="project" value="UniProtKB-SubCell"/>
</dbReference>
<sequence>MVHITKITTQKKPGRFNIFVNDGNGEKYAFSVDEDVLIKYEMKKGMELDEFTQIEILYQDTVRKAFGTAIQYLAIRMRSEKEVKDYLKQKDIEESVIQEVIHRLYGLKYLNDEEFALAFMRTQINTTDKGPNVIKLELMEKGISESIIKSVQTEFTYDLQLSKVIQLCQKAQKKQRKDSTYIFEQKLKQALSRKGYSFSIIDEAMVELKDSLLNEDIELEAIKKQGEKAVRKYGNDSYKIKQFLYGKGFGMDQIDDYLNSLDHEE</sequence>
<dbReference type="Proteomes" id="UP000789845">
    <property type="component" value="Unassembled WGS sequence"/>
</dbReference>
<dbReference type="NCBIfam" id="NF010733">
    <property type="entry name" value="PRK14135.1"/>
    <property type="match status" value="1"/>
</dbReference>
<protein>
    <recommendedName>
        <fullName evidence="3 5">Regulatory protein RecX</fullName>
    </recommendedName>
</protein>
<dbReference type="Gene3D" id="1.10.10.10">
    <property type="entry name" value="Winged helix-like DNA-binding domain superfamily/Winged helix DNA-binding domain"/>
    <property type="match status" value="4"/>
</dbReference>
<evidence type="ECO:0000256" key="1">
    <source>
        <dbReference type="ARBA" id="ARBA00004496"/>
    </source>
</evidence>
<feature type="domain" description="RecX first three-helical" evidence="8">
    <location>
        <begin position="65"/>
        <end position="104"/>
    </location>
</feature>
<organism evidence="9 10">
    <name type="scientific">Pseudoneobacillus rhizosphaerae</name>
    <dbReference type="NCBI Taxonomy" id="2880968"/>
    <lineage>
        <taxon>Bacteria</taxon>
        <taxon>Bacillati</taxon>
        <taxon>Bacillota</taxon>
        <taxon>Bacilli</taxon>
        <taxon>Bacillales</taxon>
        <taxon>Bacillaceae</taxon>
        <taxon>Pseudoneobacillus</taxon>
    </lineage>
</organism>
<keyword evidence="10" id="KW-1185">Reference proteome</keyword>
<keyword evidence="4 5" id="KW-0963">Cytoplasm</keyword>
<comment type="caution">
    <text evidence="9">The sequence shown here is derived from an EMBL/GenBank/DDBJ whole genome shotgun (WGS) entry which is preliminary data.</text>
</comment>
<name>A0A9C7GCA9_9BACI</name>
<dbReference type="Pfam" id="PF02631">
    <property type="entry name" value="RecX_HTH2"/>
    <property type="match status" value="1"/>
</dbReference>
<gene>
    <name evidence="5 9" type="primary">recX</name>
    <name evidence="9" type="ORF">NEOCIP111885_03724</name>
</gene>
<reference evidence="9" key="1">
    <citation type="submission" date="2021-10" db="EMBL/GenBank/DDBJ databases">
        <authorList>
            <person name="Criscuolo A."/>
        </authorList>
    </citation>
    <scope>NUCLEOTIDE SEQUENCE</scope>
    <source>
        <strain evidence="9">CIP111885</strain>
    </source>
</reference>
<evidence type="ECO:0000256" key="2">
    <source>
        <dbReference type="ARBA" id="ARBA00009695"/>
    </source>
</evidence>
<comment type="function">
    <text evidence="5">Modulates RecA activity.</text>
</comment>
<feature type="domain" description="RecX third three-helical" evidence="7">
    <location>
        <begin position="160"/>
        <end position="205"/>
    </location>
</feature>
<dbReference type="PANTHER" id="PTHR33602">
    <property type="entry name" value="REGULATORY PROTEIN RECX FAMILY PROTEIN"/>
    <property type="match status" value="1"/>
</dbReference>
<evidence type="ECO:0000259" key="7">
    <source>
        <dbReference type="Pfam" id="PF21981"/>
    </source>
</evidence>
<dbReference type="EMBL" id="CAKJTG010000026">
    <property type="protein sequence ID" value="CAG9609981.1"/>
    <property type="molecule type" value="Genomic_DNA"/>
</dbReference>
<dbReference type="InterPro" id="IPR003783">
    <property type="entry name" value="Regulatory_RecX"/>
</dbReference>
<dbReference type="RefSeq" id="WP_230498207.1">
    <property type="nucleotide sequence ID" value="NZ_CAKJTG010000026.1"/>
</dbReference>
<dbReference type="InterPro" id="IPR053926">
    <property type="entry name" value="RecX_HTH_1st"/>
</dbReference>
<evidence type="ECO:0000256" key="3">
    <source>
        <dbReference type="ARBA" id="ARBA00018111"/>
    </source>
</evidence>